<keyword evidence="5" id="KW-1133">Transmembrane helix</keyword>
<gene>
    <name evidence="7" type="ORF">E1I69_11220</name>
</gene>
<dbReference type="EMBL" id="SLUB01000017">
    <property type="protein sequence ID" value="THE12428.1"/>
    <property type="molecule type" value="Genomic_DNA"/>
</dbReference>
<evidence type="ECO:0000256" key="1">
    <source>
        <dbReference type="ARBA" id="ARBA00022741"/>
    </source>
</evidence>
<proteinExistence type="predicted"/>
<feature type="domain" description="Protein kinase" evidence="6">
    <location>
        <begin position="12"/>
        <end position="261"/>
    </location>
</feature>
<dbReference type="SUPFAM" id="SSF48452">
    <property type="entry name" value="TPR-like"/>
    <property type="match status" value="1"/>
</dbReference>
<dbReference type="CDD" id="cd14014">
    <property type="entry name" value="STKc_PknB_like"/>
    <property type="match status" value="1"/>
</dbReference>
<dbReference type="InterPro" id="IPR011990">
    <property type="entry name" value="TPR-like_helical_dom_sf"/>
</dbReference>
<keyword evidence="2 4" id="KW-0067">ATP-binding</keyword>
<dbReference type="Gene3D" id="1.10.510.10">
    <property type="entry name" value="Transferase(Phosphotransferase) domain 1"/>
    <property type="match status" value="1"/>
</dbReference>
<organism evidence="7 8">
    <name type="scientific">Bacillus timonensis</name>
    <dbReference type="NCBI Taxonomy" id="1033734"/>
    <lineage>
        <taxon>Bacteria</taxon>
        <taxon>Bacillati</taxon>
        <taxon>Bacillota</taxon>
        <taxon>Bacilli</taxon>
        <taxon>Bacillales</taxon>
        <taxon>Bacillaceae</taxon>
        <taxon>Bacillus</taxon>
    </lineage>
</organism>
<keyword evidence="1 4" id="KW-0547">Nucleotide-binding</keyword>
<keyword evidence="5" id="KW-0472">Membrane</keyword>
<evidence type="ECO:0000313" key="7">
    <source>
        <dbReference type="EMBL" id="THE12428.1"/>
    </source>
</evidence>
<dbReference type="PROSITE" id="PS50011">
    <property type="entry name" value="PROTEIN_KINASE_DOM"/>
    <property type="match status" value="1"/>
</dbReference>
<dbReference type="InterPro" id="IPR008271">
    <property type="entry name" value="Ser/Thr_kinase_AS"/>
</dbReference>
<sequence>MIKIGSFIDDRYEILKEIGRGGMSIVYLAMDNRLNKSLVVKDIRKRDNSNNELLINSLVVEANMLKKLDHGALPKIYDIIESEGDIYVVMDYVEGESLKQKLKREKVISAKLVINWAKQLAEVLHYLHTRKPHPIIYRDMKPDNIMLTPEGKIKLIDFGIAREFKDESLTDTTNLGTKTYAAPEQLSGKRTDARTDIYSLGLTLYQLITGKSLADPPYEVRPIRQWDPTLPEGLEHIILKCTQAEPENRYQSCEELLYDLENINKLTAGYRKKMMKRLYLFLIPAVLCLGFSTTSVMGYQGMKNEQFQDYMGLVNESSIALIEGDDTEAIKLLEKAIKVDKGRASAYNNLLDVYINRNEVDTGLSKIESYVNDEYGNIHKNSEVLFKLGMTYFDRKRDYPVALKYFKQVNEKEIPDATYYMTLATTLGGMNIDYDQFSTNLLEFESYNDNLPNNAKKVDNYNSLANIYISYKGQIADANTKAITVVQKAQRVLELAPDEQLQLKYEIEFEQKLAQAFYSRGVNSGEDQIAAREDFEQAIEHYNTLLELNVPNREEVMVNIGVNYQEMGEHSQAVEQFEGIIEEYPKSLNAYVKLGNLLLDIEQGKLEDQRNYSKAKEVFDKAGALEGAKDNEAYKKLARRMANLNIT</sequence>
<dbReference type="SUPFAM" id="SSF56112">
    <property type="entry name" value="Protein kinase-like (PK-like)"/>
    <property type="match status" value="1"/>
</dbReference>
<evidence type="ECO:0000256" key="3">
    <source>
        <dbReference type="PROSITE-ProRule" id="PRU00339"/>
    </source>
</evidence>
<dbReference type="STRING" id="1033734.GCA_000285535_02198"/>
<name>A0A4S3PS90_9BACI</name>
<dbReference type="Pfam" id="PF00069">
    <property type="entry name" value="Pkinase"/>
    <property type="match status" value="1"/>
</dbReference>
<accession>A0A4S3PS90</accession>
<dbReference type="PROSITE" id="PS50005">
    <property type="entry name" value="TPR"/>
    <property type="match status" value="1"/>
</dbReference>
<comment type="caution">
    <text evidence="7">The sequence shown here is derived from an EMBL/GenBank/DDBJ whole genome shotgun (WGS) entry which is preliminary data.</text>
</comment>
<keyword evidence="8" id="KW-1185">Reference proteome</keyword>
<keyword evidence="3" id="KW-0802">TPR repeat</keyword>
<dbReference type="GO" id="GO:0004674">
    <property type="term" value="F:protein serine/threonine kinase activity"/>
    <property type="evidence" value="ECO:0007669"/>
    <property type="project" value="TreeGrafter"/>
</dbReference>
<feature type="repeat" description="TPR" evidence="3">
    <location>
        <begin position="554"/>
        <end position="587"/>
    </location>
</feature>
<dbReference type="AlphaFoldDB" id="A0A4S3PS90"/>
<protein>
    <submittedName>
        <fullName evidence="7">Serine/threonine-protein kinase</fullName>
    </submittedName>
</protein>
<evidence type="ECO:0000256" key="4">
    <source>
        <dbReference type="PROSITE-ProRule" id="PRU10141"/>
    </source>
</evidence>
<feature type="binding site" evidence="4">
    <location>
        <position position="41"/>
    </location>
    <ligand>
        <name>ATP</name>
        <dbReference type="ChEBI" id="CHEBI:30616"/>
    </ligand>
</feature>
<dbReference type="InterPro" id="IPR011009">
    <property type="entry name" value="Kinase-like_dom_sf"/>
</dbReference>
<dbReference type="InterPro" id="IPR053235">
    <property type="entry name" value="Ser_Thr_kinase"/>
</dbReference>
<keyword evidence="7" id="KW-0418">Kinase</keyword>
<dbReference type="PANTHER" id="PTHR24361">
    <property type="entry name" value="MITOGEN-ACTIVATED KINASE KINASE KINASE"/>
    <property type="match status" value="1"/>
</dbReference>
<feature type="transmembrane region" description="Helical" evidence="5">
    <location>
        <begin position="278"/>
        <end position="299"/>
    </location>
</feature>
<evidence type="ECO:0000256" key="2">
    <source>
        <dbReference type="ARBA" id="ARBA00022840"/>
    </source>
</evidence>
<evidence type="ECO:0000259" key="6">
    <source>
        <dbReference type="PROSITE" id="PS50011"/>
    </source>
</evidence>
<dbReference type="RefSeq" id="WP_136379705.1">
    <property type="nucleotide sequence ID" value="NZ_SLUB01000017.1"/>
</dbReference>
<dbReference type="GO" id="GO:0005737">
    <property type="term" value="C:cytoplasm"/>
    <property type="evidence" value="ECO:0007669"/>
    <property type="project" value="TreeGrafter"/>
</dbReference>
<keyword evidence="5" id="KW-0812">Transmembrane</keyword>
<dbReference type="Pfam" id="PF13174">
    <property type="entry name" value="TPR_6"/>
    <property type="match status" value="1"/>
</dbReference>
<evidence type="ECO:0000256" key="5">
    <source>
        <dbReference type="SAM" id="Phobius"/>
    </source>
</evidence>
<dbReference type="GO" id="GO:0005524">
    <property type="term" value="F:ATP binding"/>
    <property type="evidence" value="ECO:0007669"/>
    <property type="project" value="UniProtKB-UniRule"/>
</dbReference>
<dbReference type="InterPro" id="IPR017441">
    <property type="entry name" value="Protein_kinase_ATP_BS"/>
</dbReference>
<dbReference type="Gene3D" id="3.30.200.20">
    <property type="entry name" value="Phosphorylase Kinase, domain 1"/>
    <property type="match status" value="1"/>
</dbReference>
<reference evidence="7 8" key="1">
    <citation type="journal article" date="2019" name="Indoor Air">
        <title>Impacts of indoor surface finishes on bacterial viability.</title>
        <authorList>
            <person name="Hu J."/>
            <person name="Maamar S.B."/>
            <person name="Glawe A.J."/>
            <person name="Gottel N."/>
            <person name="Gilbert J.A."/>
            <person name="Hartmann E.M."/>
        </authorList>
    </citation>
    <scope>NUCLEOTIDE SEQUENCE [LARGE SCALE GENOMIC DNA]</scope>
    <source>
        <strain evidence="7 8">AF060A6</strain>
    </source>
</reference>
<dbReference type="PROSITE" id="PS00108">
    <property type="entry name" value="PROTEIN_KINASE_ST"/>
    <property type="match status" value="1"/>
</dbReference>
<keyword evidence="7" id="KW-0808">Transferase</keyword>
<evidence type="ECO:0000313" key="8">
    <source>
        <dbReference type="Proteomes" id="UP000306477"/>
    </source>
</evidence>
<dbReference type="InterPro" id="IPR000719">
    <property type="entry name" value="Prot_kinase_dom"/>
</dbReference>
<dbReference type="OrthoDB" id="9788659at2"/>
<dbReference type="InterPro" id="IPR019734">
    <property type="entry name" value="TPR_rpt"/>
</dbReference>
<dbReference type="Gene3D" id="1.25.40.10">
    <property type="entry name" value="Tetratricopeptide repeat domain"/>
    <property type="match status" value="2"/>
</dbReference>
<dbReference type="SMART" id="SM00220">
    <property type="entry name" value="S_TKc"/>
    <property type="match status" value="1"/>
</dbReference>
<dbReference type="PROSITE" id="PS00107">
    <property type="entry name" value="PROTEIN_KINASE_ATP"/>
    <property type="match status" value="1"/>
</dbReference>
<dbReference type="Proteomes" id="UP000306477">
    <property type="component" value="Unassembled WGS sequence"/>
</dbReference>